<feature type="compositionally biased region" description="Polar residues" evidence="1">
    <location>
        <begin position="1"/>
        <end position="18"/>
    </location>
</feature>
<dbReference type="OMA" id="RHECLAG"/>
<protein>
    <submittedName>
        <fullName evidence="2">Uncharacterized protein</fullName>
    </submittedName>
</protein>
<dbReference type="Proteomes" id="UP000006643">
    <property type="component" value="Unassembled WGS sequence"/>
</dbReference>
<dbReference type="RefSeq" id="XP_002900075.1">
    <property type="nucleotide sequence ID" value="XM_002900029.1"/>
</dbReference>
<dbReference type="AlphaFoldDB" id="D0NM05"/>
<dbReference type="eggNOG" id="ENOG502SAP7">
    <property type="taxonomic scope" value="Eukaryota"/>
</dbReference>
<proteinExistence type="predicted"/>
<reference evidence="3" key="1">
    <citation type="journal article" date="2009" name="Nature">
        <title>Genome sequence and analysis of the Irish potato famine pathogen Phytophthora infestans.</title>
        <authorList>
            <consortium name="The Broad Institute Genome Sequencing Platform"/>
            <person name="Haas B.J."/>
            <person name="Kamoun S."/>
            <person name="Zody M.C."/>
            <person name="Jiang R.H."/>
            <person name="Handsaker R.E."/>
            <person name="Cano L.M."/>
            <person name="Grabherr M."/>
            <person name="Kodira C.D."/>
            <person name="Raffaele S."/>
            <person name="Torto-Alalibo T."/>
            <person name="Bozkurt T.O."/>
            <person name="Ah-Fong A.M."/>
            <person name="Alvarado L."/>
            <person name="Anderson V.L."/>
            <person name="Armstrong M.R."/>
            <person name="Avrova A."/>
            <person name="Baxter L."/>
            <person name="Beynon J."/>
            <person name="Boevink P.C."/>
            <person name="Bollmann S.R."/>
            <person name="Bos J.I."/>
            <person name="Bulone V."/>
            <person name="Cai G."/>
            <person name="Cakir C."/>
            <person name="Carrington J.C."/>
            <person name="Chawner M."/>
            <person name="Conti L."/>
            <person name="Costanzo S."/>
            <person name="Ewan R."/>
            <person name="Fahlgren N."/>
            <person name="Fischbach M.A."/>
            <person name="Fugelstad J."/>
            <person name="Gilroy E.M."/>
            <person name="Gnerre S."/>
            <person name="Green P.J."/>
            <person name="Grenville-Briggs L.J."/>
            <person name="Griffith J."/>
            <person name="Grunwald N.J."/>
            <person name="Horn K."/>
            <person name="Horner N.R."/>
            <person name="Hu C.H."/>
            <person name="Huitema E."/>
            <person name="Jeong D.H."/>
            <person name="Jones A.M."/>
            <person name="Jones J.D."/>
            <person name="Jones R.W."/>
            <person name="Karlsson E.K."/>
            <person name="Kunjeti S.G."/>
            <person name="Lamour K."/>
            <person name="Liu Z."/>
            <person name="Ma L."/>
            <person name="Maclean D."/>
            <person name="Chibucos M.C."/>
            <person name="McDonald H."/>
            <person name="McWalters J."/>
            <person name="Meijer H.J."/>
            <person name="Morgan W."/>
            <person name="Morris P.F."/>
            <person name="Munro C.A."/>
            <person name="O'Neill K."/>
            <person name="Ospina-Giraldo M."/>
            <person name="Pinzon A."/>
            <person name="Pritchard L."/>
            <person name="Ramsahoye B."/>
            <person name="Ren Q."/>
            <person name="Restrepo S."/>
            <person name="Roy S."/>
            <person name="Sadanandom A."/>
            <person name="Savidor A."/>
            <person name="Schornack S."/>
            <person name="Schwartz D.C."/>
            <person name="Schumann U.D."/>
            <person name="Schwessinger B."/>
            <person name="Seyer L."/>
            <person name="Sharpe T."/>
            <person name="Silvar C."/>
            <person name="Song J."/>
            <person name="Studholme D.J."/>
            <person name="Sykes S."/>
            <person name="Thines M."/>
            <person name="van de Vondervoort P.J."/>
            <person name="Phuntumart V."/>
            <person name="Wawra S."/>
            <person name="Weide R."/>
            <person name="Win J."/>
            <person name="Young C."/>
            <person name="Zhou S."/>
            <person name="Fry W."/>
            <person name="Meyers B.C."/>
            <person name="van West P."/>
            <person name="Ristaino J."/>
            <person name="Govers F."/>
            <person name="Birch P.R."/>
            <person name="Whisson S.C."/>
            <person name="Judelson H.S."/>
            <person name="Nusbaum C."/>
        </authorList>
    </citation>
    <scope>NUCLEOTIDE SEQUENCE [LARGE SCALE GENOMIC DNA]</scope>
    <source>
        <strain evidence="3">T30-4</strain>
    </source>
</reference>
<organism evidence="2 3">
    <name type="scientific">Phytophthora infestans (strain T30-4)</name>
    <name type="common">Potato late blight agent</name>
    <dbReference type="NCBI Taxonomy" id="403677"/>
    <lineage>
        <taxon>Eukaryota</taxon>
        <taxon>Sar</taxon>
        <taxon>Stramenopiles</taxon>
        <taxon>Oomycota</taxon>
        <taxon>Peronosporomycetes</taxon>
        <taxon>Peronosporales</taxon>
        <taxon>Peronosporaceae</taxon>
        <taxon>Phytophthora</taxon>
    </lineage>
</organism>
<feature type="region of interest" description="Disordered" evidence="1">
    <location>
        <begin position="1"/>
        <end position="24"/>
    </location>
</feature>
<dbReference type="VEuPathDB" id="FungiDB:PITG_13442"/>
<gene>
    <name evidence="2" type="ORF">PITG_13442</name>
</gene>
<accession>D0NM05</accession>
<dbReference type="InParanoid" id="D0NM05"/>
<dbReference type="HOGENOM" id="CLU_093669_0_0_1"/>
<dbReference type="OrthoDB" id="79485at2759"/>
<sequence>MAPNNGPLNTVKGDTSPSLTPPASHLHSIEKLQAAVDSLGATKCQQSARLAATLEILAQDRCECLTGKFRSLHVRSDAAEDLKRMREDAERDRDQRMLEVLTKTSVWYSDLIRRLLAREGTPNLFIVQAVRIFTDNGCEFQSAQLFEVLLYLDHDDLKLPQVQQLLEFLRNALHINYEEWAQFFAGHHLPEPTNKLADDLEAKVSAC</sequence>
<evidence type="ECO:0000313" key="3">
    <source>
        <dbReference type="Proteomes" id="UP000006643"/>
    </source>
</evidence>
<dbReference type="EMBL" id="DS028145">
    <property type="protein sequence ID" value="EEY60702.1"/>
    <property type="molecule type" value="Genomic_DNA"/>
</dbReference>
<dbReference type="KEGG" id="pif:PITG_13442"/>
<dbReference type="GeneID" id="9478007"/>
<keyword evidence="3" id="KW-1185">Reference proteome</keyword>
<name>D0NM05_PHYIT</name>
<evidence type="ECO:0000256" key="1">
    <source>
        <dbReference type="SAM" id="MobiDB-lite"/>
    </source>
</evidence>
<evidence type="ECO:0000313" key="2">
    <source>
        <dbReference type="EMBL" id="EEY60702.1"/>
    </source>
</evidence>